<dbReference type="EMBL" id="UINC01003609">
    <property type="protein sequence ID" value="SVA07787.1"/>
    <property type="molecule type" value="Genomic_DNA"/>
</dbReference>
<organism evidence="1">
    <name type="scientific">marine metagenome</name>
    <dbReference type="NCBI Taxonomy" id="408172"/>
    <lineage>
        <taxon>unclassified sequences</taxon>
        <taxon>metagenomes</taxon>
        <taxon>ecological metagenomes</taxon>
    </lineage>
</organism>
<reference evidence="1" key="1">
    <citation type="submission" date="2018-05" db="EMBL/GenBank/DDBJ databases">
        <authorList>
            <person name="Lanie J.A."/>
            <person name="Ng W.-L."/>
            <person name="Kazmierczak K.M."/>
            <person name="Andrzejewski T.M."/>
            <person name="Davidsen T.M."/>
            <person name="Wayne K.J."/>
            <person name="Tettelin H."/>
            <person name="Glass J.I."/>
            <person name="Rusch D."/>
            <person name="Podicherti R."/>
            <person name="Tsui H.-C.T."/>
            <person name="Winkler M.E."/>
        </authorList>
    </citation>
    <scope>NUCLEOTIDE SEQUENCE</scope>
</reference>
<name>A0A381SZD0_9ZZZZ</name>
<dbReference type="AlphaFoldDB" id="A0A381SZD0"/>
<accession>A0A381SZD0</accession>
<proteinExistence type="predicted"/>
<protein>
    <submittedName>
        <fullName evidence="1">Uncharacterized protein</fullName>
    </submittedName>
</protein>
<evidence type="ECO:0000313" key="1">
    <source>
        <dbReference type="EMBL" id="SVA07787.1"/>
    </source>
</evidence>
<sequence>MTRENKFIGILFECCNIYRRIYMNKEKNAYEGKCPKCNGEVKVKIGPGGTETRFFSAR</sequence>
<gene>
    <name evidence="1" type="ORF">METZ01_LOCUS60641</name>
</gene>